<feature type="transmembrane region" description="Helical" evidence="1">
    <location>
        <begin position="20"/>
        <end position="43"/>
    </location>
</feature>
<protein>
    <submittedName>
        <fullName evidence="2">Uncharacterized protein</fullName>
    </submittedName>
</protein>
<gene>
    <name evidence="2" type="ORF">ACFFUT_03710</name>
</gene>
<dbReference type="EMBL" id="JBHMEA010000008">
    <property type="protein sequence ID" value="MFB9230893.1"/>
    <property type="molecule type" value="Genomic_DNA"/>
</dbReference>
<accession>A0ABV5JBS1</accession>
<feature type="transmembrane region" description="Helical" evidence="1">
    <location>
        <begin position="64"/>
        <end position="82"/>
    </location>
</feature>
<dbReference type="Proteomes" id="UP001589683">
    <property type="component" value="Unassembled WGS sequence"/>
</dbReference>
<name>A0ABV5JBS1_9RHOB</name>
<sequence length="134" mass="14972">MPEPSFDLHFKRLHLLFFKVLVHILAPISYIISPYCVASSQAMTLSNANTGPSLPRAARLWRDTLLFGRLLALVLTGLVALATTTEWEEIKAQILRLSFILFLALFGLSVINYLLRGLRWASHFSTGGTPFIKG</sequence>
<comment type="caution">
    <text evidence="2">The sequence shown here is derived from an EMBL/GenBank/DDBJ whole genome shotgun (WGS) entry which is preliminary data.</text>
</comment>
<feature type="transmembrane region" description="Helical" evidence="1">
    <location>
        <begin position="94"/>
        <end position="115"/>
    </location>
</feature>
<reference evidence="2 3" key="1">
    <citation type="submission" date="2024-09" db="EMBL/GenBank/DDBJ databases">
        <authorList>
            <person name="Sun Q."/>
            <person name="Mori K."/>
        </authorList>
    </citation>
    <scope>NUCLEOTIDE SEQUENCE [LARGE SCALE GENOMIC DNA]</scope>
    <source>
        <strain evidence="2 3">CECT 8726</strain>
    </source>
</reference>
<proteinExistence type="predicted"/>
<keyword evidence="1" id="KW-0812">Transmembrane</keyword>
<evidence type="ECO:0000313" key="3">
    <source>
        <dbReference type="Proteomes" id="UP001589683"/>
    </source>
</evidence>
<keyword evidence="3" id="KW-1185">Reference proteome</keyword>
<evidence type="ECO:0000313" key="2">
    <source>
        <dbReference type="EMBL" id="MFB9230893.1"/>
    </source>
</evidence>
<keyword evidence="1" id="KW-1133">Transmembrane helix</keyword>
<evidence type="ECO:0000256" key="1">
    <source>
        <dbReference type="SAM" id="Phobius"/>
    </source>
</evidence>
<keyword evidence="1" id="KW-0472">Membrane</keyword>
<organism evidence="2 3">
    <name type="scientific">Pseudohalocynthiibacter aestuariivivens</name>
    <dbReference type="NCBI Taxonomy" id="1591409"/>
    <lineage>
        <taxon>Bacteria</taxon>
        <taxon>Pseudomonadati</taxon>
        <taxon>Pseudomonadota</taxon>
        <taxon>Alphaproteobacteria</taxon>
        <taxon>Rhodobacterales</taxon>
        <taxon>Paracoccaceae</taxon>
        <taxon>Pseudohalocynthiibacter</taxon>
    </lineage>
</organism>
<dbReference type="RefSeq" id="WP_213890897.1">
    <property type="nucleotide sequence ID" value="NZ_JAGFNU010000015.1"/>
</dbReference>